<sequence length="88" mass="9437">MSFIWRFAPDVRVTGHAVAERADFSMEMSVHSGGKAQCTARDSNAFQSNTLKGRGWLPCTVHGRCDGAVGKGAAQWDSDAMDDAGRCS</sequence>
<dbReference type="EMBL" id="AE017285">
    <property type="protein sequence ID" value="AAS97249.1"/>
    <property type="molecule type" value="Genomic_DNA"/>
</dbReference>
<dbReference type="KEGG" id="dvu:DVU_2777"/>
<gene>
    <name evidence="1" type="ordered locus">DVU_2777</name>
</gene>
<name>Q727S8_NITV2</name>
<evidence type="ECO:0000313" key="1">
    <source>
        <dbReference type="EMBL" id="AAS97249.1"/>
    </source>
</evidence>
<organism evidence="1 2">
    <name type="scientific">Nitratidesulfovibrio vulgaris (strain ATCC 29579 / DSM 644 / CCUG 34227 / NCIMB 8303 / VKM B-1760 / Hildenborough)</name>
    <name type="common">Desulfovibrio vulgaris</name>
    <dbReference type="NCBI Taxonomy" id="882"/>
    <lineage>
        <taxon>Bacteria</taxon>
        <taxon>Pseudomonadati</taxon>
        <taxon>Thermodesulfobacteriota</taxon>
        <taxon>Desulfovibrionia</taxon>
        <taxon>Desulfovibrionales</taxon>
        <taxon>Desulfovibrionaceae</taxon>
        <taxon>Nitratidesulfovibrio</taxon>
    </lineage>
</organism>
<dbReference type="PaxDb" id="882-DVU_2777"/>
<keyword evidence="2" id="KW-1185">Reference proteome</keyword>
<protein>
    <submittedName>
        <fullName evidence="1">Uncharacterized protein</fullName>
    </submittedName>
</protein>
<accession>Q727S8</accession>
<proteinExistence type="predicted"/>
<dbReference type="AlphaFoldDB" id="Q727S8"/>
<dbReference type="HOGENOM" id="CLU_2464104_0_0_7"/>
<reference evidence="1 2" key="1">
    <citation type="journal article" date="2004" name="Nat. Biotechnol.">
        <title>The genome sequence of the anaerobic, sulfate-reducing bacterium Desulfovibrio vulgaris Hildenborough.</title>
        <authorList>
            <person name="Heidelberg J.F."/>
            <person name="Seshadri R."/>
            <person name="Haveman S.A."/>
            <person name="Hemme C.L."/>
            <person name="Paulsen I.T."/>
            <person name="Kolonay J.F."/>
            <person name="Eisen J.A."/>
            <person name="Ward N."/>
            <person name="Methe B."/>
            <person name="Brinkac L.M."/>
            <person name="Daugherty S.C."/>
            <person name="Deboy R.T."/>
            <person name="Dodson R.J."/>
            <person name="Durkin A.S."/>
            <person name="Madupu R."/>
            <person name="Nelson W.C."/>
            <person name="Sullivan S.A."/>
            <person name="Fouts D."/>
            <person name="Haft D.H."/>
            <person name="Selengut J."/>
            <person name="Peterson J.D."/>
            <person name="Davidsen T.M."/>
            <person name="Zafar N."/>
            <person name="Zhou L."/>
            <person name="Radune D."/>
            <person name="Dimitrov G."/>
            <person name="Hance M."/>
            <person name="Tran K."/>
            <person name="Khouri H."/>
            <person name="Gill J."/>
            <person name="Utterback T.R."/>
            <person name="Feldblyum T.V."/>
            <person name="Wall J.D."/>
            <person name="Voordouw G."/>
            <person name="Fraser C.M."/>
        </authorList>
    </citation>
    <scope>NUCLEOTIDE SEQUENCE [LARGE SCALE GENOMIC DNA]</scope>
    <source>
        <strain evidence="2">ATCC 29579 / DSM 644 / NCIMB 8303 / VKM B-1760 / Hildenborough</strain>
    </source>
</reference>
<evidence type="ECO:0000313" key="2">
    <source>
        <dbReference type="Proteomes" id="UP000002194"/>
    </source>
</evidence>
<dbReference type="EnsemblBacteria" id="AAS97249">
    <property type="protein sequence ID" value="AAS97249"/>
    <property type="gene ID" value="DVU_2777"/>
</dbReference>
<dbReference type="Proteomes" id="UP000002194">
    <property type="component" value="Chromosome"/>
</dbReference>